<dbReference type="SMART" id="SM00589">
    <property type="entry name" value="PRY"/>
    <property type="match status" value="1"/>
</dbReference>
<dbReference type="GO" id="GO:0005737">
    <property type="term" value="C:cytoplasm"/>
    <property type="evidence" value="ECO:0007669"/>
    <property type="project" value="UniProtKB-ARBA"/>
</dbReference>
<dbReference type="InterPro" id="IPR001870">
    <property type="entry name" value="B30.2/SPRY"/>
</dbReference>
<dbReference type="Pfam" id="PF13765">
    <property type="entry name" value="PRY"/>
    <property type="match status" value="1"/>
</dbReference>
<dbReference type="Gene3D" id="3.80.10.10">
    <property type="entry name" value="Ribonuclease Inhibitor"/>
    <property type="match status" value="1"/>
</dbReference>
<dbReference type="InterPro" id="IPR003877">
    <property type="entry name" value="SPRY_dom"/>
</dbReference>
<dbReference type="AlphaFoldDB" id="A0A6P6N9W5"/>
<dbReference type="FunFam" id="2.60.120.920:FF:000037">
    <property type="entry name" value="Si:dkey-191j3.2"/>
    <property type="match status" value="1"/>
</dbReference>
<dbReference type="InterPro" id="IPR006574">
    <property type="entry name" value="PRY"/>
</dbReference>
<accession>A0A6P6N9W5</accession>
<dbReference type="PANTHER" id="PTHR25465:SF5">
    <property type="entry name" value="E3 UBIQUITIN_ISG15 LIGASE TRIM25-RELATED"/>
    <property type="match status" value="1"/>
</dbReference>
<reference evidence="6" key="1">
    <citation type="submission" date="2025-08" db="UniProtKB">
        <authorList>
            <consortium name="RefSeq"/>
        </authorList>
    </citation>
    <scope>IDENTIFICATION</scope>
    <source>
        <strain evidence="6">Wakin</strain>
        <tissue evidence="6">Muscle</tissue>
    </source>
</reference>
<evidence type="ECO:0000256" key="2">
    <source>
        <dbReference type="ARBA" id="ARBA00022771"/>
    </source>
</evidence>
<dbReference type="PANTHER" id="PTHR25465">
    <property type="entry name" value="B-BOX DOMAIN CONTAINING"/>
    <property type="match status" value="1"/>
</dbReference>
<evidence type="ECO:0000259" key="4">
    <source>
        <dbReference type="PROSITE" id="PS50188"/>
    </source>
</evidence>
<dbReference type="GeneID" id="113077962"/>
<dbReference type="GO" id="GO:0008270">
    <property type="term" value="F:zinc ion binding"/>
    <property type="evidence" value="ECO:0007669"/>
    <property type="project" value="UniProtKB-KW"/>
</dbReference>
<dbReference type="InterPro" id="IPR043136">
    <property type="entry name" value="B30.2/SPRY_sf"/>
</dbReference>
<dbReference type="InterPro" id="IPR013320">
    <property type="entry name" value="ConA-like_dom_sf"/>
</dbReference>
<dbReference type="OrthoDB" id="9903688at2759"/>
<organism evidence="5 6">
    <name type="scientific">Carassius auratus</name>
    <name type="common">Goldfish</name>
    <dbReference type="NCBI Taxonomy" id="7957"/>
    <lineage>
        <taxon>Eukaryota</taxon>
        <taxon>Metazoa</taxon>
        <taxon>Chordata</taxon>
        <taxon>Craniata</taxon>
        <taxon>Vertebrata</taxon>
        <taxon>Euteleostomi</taxon>
        <taxon>Actinopterygii</taxon>
        <taxon>Neopterygii</taxon>
        <taxon>Teleostei</taxon>
        <taxon>Ostariophysi</taxon>
        <taxon>Cypriniformes</taxon>
        <taxon>Cyprinidae</taxon>
        <taxon>Cyprininae</taxon>
        <taxon>Carassius</taxon>
    </lineage>
</organism>
<evidence type="ECO:0000256" key="3">
    <source>
        <dbReference type="ARBA" id="ARBA00022833"/>
    </source>
</evidence>
<dbReference type="InterPro" id="IPR051051">
    <property type="entry name" value="E3_ubiq-ligase_TRIM/RNF"/>
</dbReference>
<evidence type="ECO:0000313" key="5">
    <source>
        <dbReference type="Proteomes" id="UP000515129"/>
    </source>
</evidence>
<dbReference type="SUPFAM" id="SSF52047">
    <property type="entry name" value="RNI-like"/>
    <property type="match status" value="1"/>
</dbReference>
<keyword evidence="3" id="KW-0862">Zinc</keyword>
<gene>
    <name evidence="6" type="primary">LOC113077962</name>
</gene>
<dbReference type="PROSITE" id="PS50188">
    <property type="entry name" value="B302_SPRY"/>
    <property type="match status" value="1"/>
</dbReference>
<keyword evidence="1" id="KW-0479">Metal-binding</keyword>
<dbReference type="Gene3D" id="2.60.120.920">
    <property type="match status" value="1"/>
</dbReference>
<evidence type="ECO:0000313" key="6">
    <source>
        <dbReference type="RefSeq" id="XP_026106005.1"/>
    </source>
</evidence>
<dbReference type="PRINTS" id="PR01407">
    <property type="entry name" value="BUTYPHLNCDUF"/>
</dbReference>
<keyword evidence="5" id="KW-1185">Reference proteome</keyword>
<protein>
    <submittedName>
        <fullName evidence="6">Tripartite motif-containing protein 16-like</fullName>
    </submittedName>
</protein>
<name>A0A6P6N9W5_CARAU</name>
<dbReference type="SMART" id="SM00449">
    <property type="entry name" value="SPRY"/>
    <property type="match status" value="1"/>
</dbReference>
<dbReference type="KEGG" id="caua:113077962"/>
<evidence type="ECO:0000256" key="1">
    <source>
        <dbReference type="ARBA" id="ARBA00022723"/>
    </source>
</evidence>
<dbReference type="CDD" id="cd16040">
    <property type="entry name" value="SPRY_PRY_SNTX"/>
    <property type="match status" value="1"/>
</dbReference>
<dbReference type="SUPFAM" id="SSF49899">
    <property type="entry name" value="Concanavalin A-like lectins/glucanases"/>
    <property type="match status" value="1"/>
</dbReference>
<dbReference type="RefSeq" id="XP_026106005.1">
    <property type="nucleotide sequence ID" value="XM_026250220.1"/>
</dbReference>
<feature type="domain" description="B30.2/SPRY" evidence="4">
    <location>
        <begin position="49"/>
        <end position="240"/>
    </location>
</feature>
<keyword evidence="2" id="KW-0863">Zinc-finger</keyword>
<sequence>MVTEEGCGYLSSALSSNPSHLRELDLSYNYPGDSGHDLEDPNYKLEKLNLDHGEPFRITPGLKKYACDLTLDPNTANYHLILSEDNRKITRVKEPQSYPDHPDRFKHHEQVLCKERLTGRCYWEAEWDEGGVDIAVTYKEIINKGGSCNQWFGNSDKSWNLYCSANEFTIWHNNKSSNISVPSYSKRVGVYVDVSAGTLSFYSVSDTHTLTHLHTFNTTFTEPLYAGFRVYESSLTLCQF</sequence>
<dbReference type="Proteomes" id="UP000515129">
    <property type="component" value="Unplaced"/>
</dbReference>
<dbReference type="Pfam" id="PF00622">
    <property type="entry name" value="SPRY"/>
    <property type="match status" value="1"/>
</dbReference>
<dbReference type="InterPro" id="IPR003879">
    <property type="entry name" value="Butyrophylin_SPRY"/>
</dbReference>
<dbReference type="InterPro" id="IPR032675">
    <property type="entry name" value="LRR_dom_sf"/>
</dbReference>
<proteinExistence type="predicted"/>